<keyword evidence="4" id="KW-1015">Disulfide bond</keyword>
<keyword evidence="2" id="KW-0732">Signal</keyword>
<dbReference type="EC" id="3.1.1.-" evidence="5"/>
<dbReference type="OrthoDB" id="5226580at2759"/>
<dbReference type="PANTHER" id="PTHR33938:SF13">
    <property type="entry name" value="CARBOXYLIC ESTER HYDROLASE"/>
    <property type="match status" value="1"/>
</dbReference>
<evidence type="ECO:0000313" key="6">
    <source>
        <dbReference type="EMBL" id="CEN62753.1"/>
    </source>
</evidence>
<reference evidence="7" key="1">
    <citation type="journal article" date="2016" name="Genome Announc.">
        <title>Draft genome sequences of fungus Aspergillus calidoustus.</title>
        <authorList>
            <person name="Horn F."/>
            <person name="Linde J."/>
            <person name="Mattern D.J."/>
            <person name="Walther G."/>
            <person name="Guthke R."/>
            <person name="Scherlach K."/>
            <person name="Martin K."/>
            <person name="Brakhage A.A."/>
            <person name="Petzke L."/>
            <person name="Valiante V."/>
        </authorList>
    </citation>
    <scope>NUCLEOTIDE SEQUENCE [LARGE SCALE GENOMIC DNA]</scope>
    <source>
        <strain evidence="7">SF006504</strain>
    </source>
</reference>
<protein>
    <recommendedName>
        <fullName evidence="5">Carboxylic ester hydrolase</fullName>
        <ecNumber evidence="5">3.1.1.-</ecNumber>
    </recommendedName>
</protein>
<dbReference type="GO" id="GO:0052689">
    <property type="term" value="F:carboxylic ester hydrolase activity"/>
    <property type="evidence" value="ECO:0007669"/>
    <property type="project" value="UniProtKB-KW"/>
</dbReference>
<dbReference type="Pfam" id="PF07519">
    <property type="entry name" value="Tannase"/>
    <property type="match status" value="1"/>
</dbReference>
<keyword evidence="3 5" id="KW-0378">Hydrolase</keyword>
<dbReference type="Proteomes" id="UP000054771">
    <property type="component" value="Unassembled WGS sequence"/>
</dbReference>
<dbReference type="OMA" id="TIYKRIL"/>
<evidence type="ECO:0000256" key="1">
    <source>
        <dbReference type="ARBA" id="ARBA00022487"/>
    </source>
</evidence>
<name>A0A0U5GWD3_ASPCI</name>
<evidence type="ECO:0000313" key="7">
    <source>
        <dbReference type="Proteomes" id="UP000054771"/>
    </source>
</evidence>
<keyword evidence="7" id="KW-1185">Reference proteome</keyword>
<organism evidence="6 7">
    <name type="scientific">Aspergillus calidoustus</name>
    <dbReference type="NCBI Taxonomy" id="454130"/>
    <lineage>
        <taxon>Eukaryota</taxon>
        <taxon>Fungi</taxon>
        <taxon>Dikarya</taxon>
        <taxon>Ascomycota</taxon>
        <taxon>Pezizomycotina</taxon>
        <taxon>Eurotiomycetes</taxon>
        <taxon>Eurotiomycetidae</taxon>
        <taxon>Eurotiales</taxon>
        <taxon>Aspergillaceae</taxon>
        <taxon>Aspergillus</taxon>
        <taxon>Aspergillus subgen. Nidulantes</taxon>
    </lineage>
</organism>
<dbReference type="AlphaFoldDB" id="A0A0U5GWD3"/>
<dbReference type="EMBL" id="CDMC01000007">
    <property type="protein sequence ID" value="CEN62753.1"/>
    <property type="molecule type" value="Genomic_DNA"/>
</dbReference>
<comment type="similarity">
    <text evidence="5">Belongs to the tannase family.</text>
</comment>
<keyword evidence="1" id="KW-0719">Serine esterase</keyword>
<evidence type="ECO:0000256" key="5">
    <source>
        <dbReference type="RuleBase" id="RU361238"/>
    </source>
</evidence>
<gene>
    <name evidence="6" type="ORF">ASPCAL09385</name>
</gene>
<evidence type="ECO:0000256" key="4">
    <source>
        <dbReference type="ARBA" id="ARBA00023157"/>
    </source>
</evidence>
<proteinExistence type="inferred from homology"/>
<accession>A0A0U5GWD3</accession>
<evidence type="ECO:0000256" key="2">
    <source>
        <dbReference type="ARBA" id="ARBA00022729"/>
    </source>
</evidence>
<dbReference type="STRING" id="454130.A0A0U5GWD3"/>
<evidence type="ECO:0000256" key="3">
    <source>
        <dbReference type="ARBA" id="ARBA00022801"/>
    </source>
</evidence>
<dbReference type="InterPro" id="IPR011118">
    <property type="entry name" value="Tannase/feruloyl_esterase"/>
</dbReference>
<sequence length="167" mass="18833">MKFDEYASSFEHAVKEFRNEGGKLIAHHGMRTFADPSIRTKDNDTELYYDTVEELSPDIQGLYRFFESPGLAHCALGKVRQPTTVFDALRRWVENGRAPETPPVKSPAANGTIYKRILSPYPQQARYIAGDVAVASSFCCVCRKPRLSACPREEGEHTLNMQYNSVV</sequence>
<dbReference type="PANTHER" id="PTHR33938">
    <property type="entry name" value="FERULOYL ESTERASE B-RELATED"/>
    <property type="match status" value="1"/>
</dbReference>